<accession>A0A8J5ICQ9</accession>
<protein>
    <submittedName>
        <fullName evidence="2">Uncharacterized protein</fullName>
    </submittedName>
</protein>
<evidence type="ECO:0000313" key="2">
    <source>
        <dbReference type="EMBL" id="KAG6956010.1"/>
    </source>
</evidence>
<name>A0A8J5ICQ9_9STRA</name>
<dbReference type="Proteomes" id="UP000709295">
    <property type="component" value="Unassembled WGS sequence"/>
</dbReference>
<proteinExistence type="predicted"/>
<dbReference type="EMBL" id="JAENGY010000832">
    <property type="protein sequence ID" value="KAG6956010.1"/>
    <property type="molecule type" value="Genomic_DNA"/>
</dbReference>
<evidence type="ECO:0000313" key="3">
    <source>
        <dbReference type="Proteomes" id="UP000709295"/>
    </source>
</evidence>
<reference evidence="2" key="1">
    <citation type="submission" date="2021-01" db="EMBL/GenBank/DDBJ databases">
        <title>Phytophthora aleatoria, a newly-described species from Pinus radiata is distinct from Phytophthora cactorum isolates based on comparative genomics.</title>
        <authorList>
            <person name="Mcdougal R."/>
            <person name="Panda P."/>
            <person name="Williams N."/>
            <person name="Studholme D.J."/>
        </authorList>
    </citation>
    <scope>NUCLEOTIDE SEQUENCE</scope>
    <source>
        <strain evidence="2">NZFS 4037</strain>
    </source>
</reference>
<organism evidence="2 3">
    <name type="scientific">Phytophthora aleatoria</name>
    <dbReference type="NCBI Taxonomy" id="2496075"/>
    <lineage>
        <taxon>Eukaryota</taxon>
        <taxon>Sar</taxon>
        <taxon>Stramenopiles</taxon>
        <taxon>Oomycota</taxon>
        <taxon>Peronosporomycetes</taxon>
        <taxon>Peronosporales</taxon>
        <taxon>Peronosporaceae</taxon>
        <taxon>Phytophthora</taxon>
    </lineage>
</organism>
<sequence>MAEKGLLDSVPRKCLFDGFVRFESTTYEDRQRASTIAIDSTPQSDGGEAHGRSEHQI</sequence>
<feature type="compositionally biased region" description="Polar residues" evidence="1">
    <location>
        <begin position="33"/>
        <end position="44"/>
    </location>
</feature>
<comment type="caution">
    <text evidence="2">The sequence shown here is derived from an EMBL/GenBank/DDBJ whole genome shotgun (WGS) entry which is preliminary data.</text>
</comment>
<gene>
    <name evidence="2" type="ORF">JG688_00011631</name>
</gene>
<feature type="compositionally biased region" description="Basic and acidic residues" evidence="1">
    <location>
        <begin position="47"/>
        <end position="57"/>
    </location>
</feature>
<evidence type="ECO:0000256" key="1">
    <source>
        <dbReference type="SAM" id="MobiDB-lite"/>
    </source>
</evidence>
<feature type="region of interest" description="Disordered" evidence="1">
    <location>
        <begin position="30"/>
        <end position="57"/>
    </location>
</feature>
<dbReference type="AlphaFoldDB" id="A0A8J5ICQ9"/>
<keyword evidence="3" id="KW-1185">Reference proteome</keyword>